<accession>A0A6A5UYQ9</accession>
<feature type="region of interest" description="Disordered" evidence="1">
    <location>
        <begin position="1"/>
        <end position="51"/>
    </location>
</feature>
<dbReference type="EMBL" id="ML976702">
    <property type="protein sequence ID" value="KAF1970303.1"/>
    <property type="molecule type" value="Genomic_DNA"/>
</dbReference>
<reference evidence="2" key="1">
    <citation type="journal article" date="2020" name="Stud. Mycol.">
        <title>101 Dothideomycetes genomes: a test case for predicting lifestyles and emergence of pathogens.</title>
        <authorList>
            <person name="Haridas S."/>
            <person name="Albert R."/>
            <person name="Binder M."/>
            <person name="Bloem J."/>
            <person name="Labutti K."/>
            <person name="Salamov A."/>
            <person name="Andreopoulos B."/>
            <person name="Baker S."/>
            <person name="Barry K."/>
            <person name="Bills G."/>
            <person name="Bluhm B."/>
            <person name="Cannon C."/>
            <person name="Castanera R."/>
            <person name="Culley D."/>
            <person name="Daum C."/>
            <person name="Ezra D."/>
            <person name="Gonzalez J."/>
            <person name="Henrissat B."/>
            <person name="Kuo A."/>
            <person name="Liang C."/>
            <person name="Lipzen A."/>
            <person name="Lutzoni F."/>
            <person name="Magnuson J."/>
            <person name="Mondo S."/>
            <person name="Nolan M."/>
            <person name="Ohm R."/>
            <person name="Pangilinan J."/>
            <person name="Park H.-J."/>
            <person name="Ramirez L."/>
            <person name="Alfaro M."/>
            <person name="Sun H."/>
            <person name="Tritt A."/>
            <person name="Yoshinaga Y."/>
            <person name="Zwiers L.-H."/>
            <person name="Turgeon B."/>
            <person name="Goodwin S."/>
            <person name="Spatafora J."/>
            <person name="Crous P."/>
            <person name="Grigoriev I."/>
        </authorList>
    </citation>
    <scope>NUCLEOTIDE SEQUENCE</scope>
    <source>
        <strain evidence="2">CBS 107.79</strain>
    </source>
</reference>
<proteinExistence type="predicted"/>
<dbReference type="AlphaFoldDB" id="A0A6A5UYQ9"/>
<dbReference type="PANTHER" id="PTHR38703">
    <property type="entry name" value="CHROMOSOME 8, WHOLE GENOME SHOTGUN SEQUENCE"/>
    <property type="match status" value="1"/>
</dbReference>
<feature type="compositionally biased region" description="Basic and acidic residues" evidence="1">
    <location>
        <begin position="15"/>
        <end position="28"/>
    </location>
</feature>
<dbReference type="OrthoDB" id="5325276at2759"/>
<evidence type="ECO:0000256" key="1">
    <source>
        <dbReference type="SAM" id="MobiDB-lite"/>
    </source>
</evidence>
<keyword evidence="3" id="KW-1185">Reference proteome</keyword>
<feature type="region of interest" description="Disordered" evidence="1">
    <location>
        <begin position="104"/>
        <end position="179"/>
    </location>
</feature>
<evidence type="ECO:0000313" key="2">
    <source>
        <dbReference type="EMBL" id="KAF1970303.1"/>
    </source>
</evidence>
<feature type="compositionally biased region" description="Basic and acidic residues" evidence="1">
    <location>
        <begin position="138"/>
        <end position="160"/>
    </location>
</feature>
<evidence type="ECO:0000313" key="3">
    <source>
        <dbReference type="Proteomes" id="UP000800036"/>
    </source>
</evidence>
<organism evidence="2 3">
    <name type="scientific">Bimuria novae-zelandiae CBS 107.79</name>
    <dbReference type="NCBI Taxonomy" id="1447943"/>
    <lineage>
        <taxon>Eukaryota</taxon>
        <taxon>Fungi</taxon>
        <taxon>Dikarya</taxon>
        <taxon>Ascomycota</taxon>
        <taxon>Pezizomycotina</taxon>
        <taxon>Dothideomycetes</taxon>
        <taxon>Pleosporomycetidae</taxon>
        <taxon>Pleosporales</taxon>
        <taxon>Massarineae</taxon>
        <taxon>Didymosphaeriaceae</taxon>
        <taxon>Bimuria</taxon>
    </lineage>
</organism>
<dbReference type="PANTHER" id="PTHR38703:SF1">
    <property type="entry name" value="ALLERGEN"/>
    <property type="match status" value="1"/>
</dbReference>
<dbReference type="Proteomes" id="UP000800036">
    <property type="component" value="Unassembled WGS sequence"/>
</dbReference>
<gene>
    <name evidence="2" type="ORF">BU23DRAFT_213994</name>
</gene>
<protein>
    <submittedName>
        <fullName evidence="2">Uncharacterized protein</fullName>
    </submittedName>
</protein>
<name>A0A6A5UYQ9_9PLEO</name>
<sequence length="343" mass="38392">MSLGGDSRLRTGAGEMRHNGDIADRNVERYGSMPSRETSLKGRQASGASAQADYNVWRKSVAASIESLGSPDSARGSLASLSPKYTLGSGVPTKGSLIDGILPHFKDPQALPYNRKKWPTRAARDESKVSTPRRKRHGSDDFDKSDTKHESSGRRKDKSGLMDLQEAIGGGPEGHNNGLRANLDGVMDLRDTKDVDKETRWVPEVVHETVKPHEHEIIEERIYREIHNHDVYHYIQPVYETEILPARHFGYSSNNELVEVPAEKLPECTGANQRWSIVRDREKPNTHVIRSLPRSQGPKIISDETFTTPEGFERRETTWLHPPGLEDMSNYDGLVLPIPCPCT</sequence>